<comment type="caution">
    <text evidence="3">The sequence shown here is derived from an EMBL/GenBank/DDBJ whole genome shotgun (WGS) entry which is preliminary data.</text>
</comment>
<feature type="transmembrane region" description="Helical" evidence="1">
    <location>
        <begin position="102"/>
        <end position="125"/>
    </location>
</feature>
<keyword evidence="2" id="KW-0732">Signal</keyword>
<organism evidence="3 4">
    <name type="scientific">Candidatus Magasanikbacteria bacterium CG10_big_fil_rev_8_21_14_0_10_36_32</name>
    <dbReference type="NCBI Taxonomy" id="1974646"/>
    <lineage>
        <taxon>Bacteria</taxon>
        <taxon>Candidatus Magasanikiibacteriota</taxon>
    </lineage>
</organism>
<evidence type="ECO:0000313" key="4">
    <source>
        <dbReference type="Proteomes" id="UP000231426"/>
    </source>
</evidence>
<gene>
    <name evidence="3" type="ORF">COU29_02530</name>
</gene>
<keyword evidence="1" id="KW-0472">Membrane</keyword>
<accession>A0A2M6W766</accession>
<dbReference type="Pfam" id="PF18895">
    <property type="entry name" value="T4SS_pilin"/>
    <property type="match status" value="1"/>
</dbReference>
<feature type="signal peptide" evidence="2">
    <location>
        <begin position="1"/>
        <end position="26"/>
    </location>
</feature>
<proteinExistence type="predicted"/>
<feature type="chain" id="PRO_5014721031" evidence="2">
    <location>
        <begin position="27"/>
        <end position="146"/>
    </location>
</feature>
<feature type="transmembrane region" description="Helical" evidence="1">
    <location>
        <begin position="68"/>
        <end position="90"/>
    </location>
</feature>
<sequence length="146" mass="15518">MKSILKLIVILICLQFLLLPSDAVFAQETSAQSSGFLPECILNGDISGGQCGDSADIFLWLAINVGRYLFSFIGALALLFFVYGGVILITSQGNRENVSKGTKAMVAAVTGLVIAFSGYALITFLSQSVGVKSEFLLTPQNTATKK</sequence>
<dbReference type="InterPro" id="IPR043993">
    <property type="entry name" value="T4SS_pilin"/>
</dbReference>
<dbReference type="EMBL" id="PFBV01000003">
    <property type="protein sequence ID" value="PIT88626.1"/>
    <property type="molecule type" value="Genomic_DNA"/>
</dbReference>
<protein>
    <submittedName>
        <fullName evidence="3">Uncharacterized protein</fullName>
    </submittedName>
</protein>
<dbReference type="AlphaFoldDB" id="A0A2M6W766"/>
<keyword evidence="1" id="KW-1133">Transmembrane helix</keyword>
<evidence type="ECO:0000256" key="1">
    <source>
        <dbReference type="SAM" id="Phobius"/>
    </source>
</evidence>
<reference evidence="4" key="1">
    <citation type="submission" date="2017-09" db="EMBL/GenBank/DDBJ databases">
        <title>Depth-based differentiation of microbial function through sediment-hosted aquifers and enrichment of novel symbionts in the deep terrestrial subsurface.</title>
        <authorList>
            <person name="Probst A.J."/>
            <person name="Ladd B."/>
            <person name="Jarett J.K."/>
            <person name="Geller-Mcgrath D.E."/>
            <person name="Sieber C.M.K."/>
            <person name="Emerson J.B."/>
            <person name="Anantharaman K."/>
            <person name="Thomas B.C."/>
            <person name="Malmstrom R."/>
            <person name="Stieglmeier M."/>
            <person name="Klingl A."/>
            <person name="Woyke T."/>
            <person name="Ryan C.M."/>
            <person name="Banfield J.F."/>
        </authorList>
    </citation>
    <scope>NUCLEOTIDE SEQUENCE [LARGE SCALE GENOMIC DNA]</scope>
</reference>
<keyword evidence="1" id="KW-0812">Transmembrane</keyword>
<dbReference type="Proteomes" id="UP000231426">
    <property type="component" value="Unassembled WGS sequence"/>
</dbReference>
<evidence type="ECO:0000313" key="3">
    <source>
        <dbReference type="EMBL" id="PIT88626.1"/>
    </source>
</evidence>
<name>A0A2M6W766_9BACT</name>
<evidence type="ECO:0000256" key="2">
    <source>
        <dbReference type="SAM" id="SignalP"/>
    </source>
</evidence>